<dbReference type="Proteomes" id="UP000254711">
    <property type="component" value="Unassembled WGS sequence"/>
</dbReference>
<gene>
    <name evidence="1" type="ORF">DVT68_10610</name>
</gene>
<sequence length="65" mass="7219">MSTPLSTDAEFVRTLTPRQRDFYLRRQREQHVKLQAIIRDLSRALGAVSAIHGATQAELPDASAG</sequence>
<reference evidence="1 2" key="1">
    <citation type="submission" date="2018-07" db="EMBL/GenBank/DDBJ databases">
        <title>Dyella solisilvae sp. nov., isolated from the pine and broad-leaved mixed forest soil.</title>
        <authorList>
            <person name="Gao Z."/>
            <person name="Qiu L."/>
        </authorList>
    </citation>
    <scope>NUCLEOTIDE SEQUENCE [LARGE SCALE GENOMIC DNA]</scope>
    <source>
        <strain evidence="1 2">DHG54</strain>
    </source>
</reference>
<keyword evidence="2" id="KW-1185">Reference proteome</keyword>
<evidence type="ECO:0000313" key="2">
    <source>
        <dbReference type="Proteomes" id="UP000254711"/>
    </source>
</evidence>
<accession>A0A370K8G1</accession>
<dbReference type="AlphaFoldDB" id="A0A370K8G1"/>
<comment type="caution">
    <text evidence="1">The sequence shown here is derived from an EMBL/GenBank/DDBJ whole genome shotgun (WGS) entry which is preliminary data.</text>
</comment>
<evidence type="ECO:0000313" key="1">
    <source>
        <dbReference type="EMBL" id="RDI98938.1"/>
    </source>
</evidence>
<name>A0A370K8G1_9GAMM</name>
<organism evidence="1 2">
    <name type="scientific">Dyella solisilvae</name>
    <dbReference type="NCBI Taxonomy" id="1920168"/>
    <lineage>
        <taxon>Bacteria</taxon>
        <taxon>Pseudomonadati</taxon>
        <taxon>Pseudomonadota</taxon>
        <taxon>Gammaproteobacteria</taxon>
        <taxon>Lysobacterales</taxon>
        <taxon>Rhodanobacteraceae</taxon>
        <taxon>Dyella</taxon>
    </lineage>
</organism>
<proteinExistence type="predicted"/>
<dbReference type="RefSeq" id="WP_114825025.1">
    <property type="nucleotide sequence ID" value="NZ_QQSY01000002.1"/>
</dbReference>
<dbReference type="EMBL" id="QQSY01000002">
    <property type="protein sequence ID" value="RDI98938.1"/>
    <property type="molecule type" value="Genomic_DNA"/>
</dbReference>
<protein>
    <submittedName>
        <fullName evidence="1">Uncharacterized protein</fullName>
    </submittedName>
</protein>